<name>A0A388LQR4_CHABU</name>
<organism evidence="3 4">
    <name type="scientific">Chara braunii</name>
    <name type="common">Braun's stonewort</name>
    <dbReference type="NCBI Taxonomy" id="69332"/>
    <lineage>
        <taxon>Eukaryota</taxon>
        <taxon>Viridiplantae</taxon>
        <taxon>Streptophyta</taxon>
        <taxon>Charophyceae</taxon>
        <taxon>Charales</taxon>
        <taxon>Characeae</taxon>
        <taxon>Chara</taxon>
    </lineage>
</organism>
<gene>
    <name evidence="3" type="ORF">CBR_g39055</name>
</gene>
<proteinExistence type="predicted"/>
<comment type="caution">
    <text evidence="3">The sequence shown here is derived from an EMBL/GenBank/DDBJ whole genome shotgun (WGS) entry which is preliminary data.</text>
</comment>
<dbReference type="InterPro" id="IPR000305">
    <property type="entry name" value="GIY-YIG_endonuc"/>
</dbReference>
<evidence type="ECO:0000259" key="2">
    <source>
        <dbReference type="PROSITE" id="PS50164"/>
    </source>
</evidence>
<dbReference type="Gramene" id="GBG84680">
    <property type="protein sequence ID" value="GBG84680"/>
    <property type="gene ID" value="CBR_g39055"/>
</dbReference>
<sequence length="539" mass="61734">MTERDLWARWREHFCQAKKGGCKRRRRLYNWLSKVGAHKYVATPIFTSNSKSELAAVERTLIKRWSPSLNSTSGKNKKGEKKKRKRFGKKERSKNRRGGMRSAEGSDRKSGGKIVAIGEARVNGKTVKIVEFLRAGIKNKEKGDMVVVSDGGDTWSDGWRVVRRLFGETKVKIGRGTRPLKKCKRLFDKKGELTLKRITEASPTTLRLRNHMIAMFKNKCRQTDLLKKNLKELLKYYSAIKTFTTKRSKSRARSMLSRAIKEVSGMSVCKSVIAKIEFDDIIRKSEVTRLVRKKTEGLQLAKPMREMVKRRAWMVGTRCPNVGDLILNHRRFSSLRASSCTCAGLPYPKRDGHVHFRIGELDRVLAIVKNAKNVPRNEGERREARLKSEFENAFQTWEIELGKPCGEVIVNMSEVDKCFDGRKSEEQVGNLGEVMMVKLRLQGLVLAPLDRNPSETLVLCPCLYARGMDETFFQIDGYRFRERSEEELATAHAKFVRKNLGVHGKWDAGERIGSAYMLYPSIRTRRGSGQYVQHMANPR</sequence>
<accession>A0A388LQR4</accession>
<feature type="region of interest" description="Disordered" evidence="1">
    <location>
        <begin position="67"/>
        <end position="110"/>
    </location>
</feature>
<keyword evidence="4" id="KW-1185">Reference proteome</keyword>
<reference evidence="3 4" key="1">
    <citation type="journal article" date="2018" name="Cell">
        <title>The Chara Genome: Secondary Complexity and Implications for Plant Terrestrialization.</title>
        <authorList>
            <person name="Nishiyama T."/>
            <person name="Sakayama H."/>
            <person name="Vries J.D."/>
            <person name="Buschmann H."/>
            <person name="Saint-Marcoux D."/>
            <person name="Ullrich K.K."/>
            <person name="Haas F.B."/>
            <person name="Vanderstraeten L."/>
            <person name="Becker D."/>
            <person name="Lang D."/>
            <person name="Vosolsobe S."/>
            <person name="Rombauts S."/>
            <person name="Wilhelmsson P.K.I."/>
            <person name="Janitza P."/>
            <person name="Kern R."/>
            <person name="Heyl A."/>
            <person name="Rumpler F."/>
            <person name="Villalobos L.I.A.C."/>
            <person name="Clay J.M."/>
            <person name="Skokan R."/>
            <person name="Toyoda A."/>
            <person name="Suzuki Y."/>
            <person name="Kagoshima H."/>
            <person name="Schijlen E."/>
            <person name="Tajeshwar N."/>
            <person name="Catarino B."/>
            <person name="Hetherington A.J."/>
            <person name="Saltykova A."/>
            <person name="Bonnot C."/>
            <person name="Breuninger H."/>
            <person name="Symeonidi A."/>
            <person name="Radhakrishnan G.V."/>
            <person name="Van Nieuwerburgh F."/>
            <person name="Deforce D."/>
            <person name="Chang C."/>
            <person name="Karol K.G."/>
            <person name="Hedrich R."/>
            <person name="Ulvskov P."/>
            <person name="Glockner G."/>
            <person name="Delwiche C.F."/>
            <person name="Petrasek J."/>
            <person name="Van de Peer Y."/>
            <person name="Friml J."/>
            <person name="Beilby M."/>
            <person name="Dolan L."/>
            <person name="Kohara Y."/>
            <person name="Sugano S."/>
            <person name="Fujiyama A."/>
            <person name="Delaux P.-M."/>
            <person name="Quint M."/>
            <person name="TheiBen G."/>
            <person name="Hagemann M."/>
            <person name="Harholt J."/>
            <person name="Dunand C."/>
            <person name="Zachgo S."/>
            <person name="Langdale J."/>
            <person name="Maumus F."/>
            <person name="Straeten D.V.D."/>
            <person name="Gould S.B."/>
            <person name="Rensing S.A."/>
        </authorList>
    </citation>
    <scope>NUCLEOTIDE SEQUENCE [LARGE SCALE GENOMIC DNA]</scope>
    <source>
        <strain evidence="3 4">S276</strain>
    </source>
</reference>
<protein>
    <recommendedName>
        <fullName evidence="2">GIY-YIG domain-containing protein</fullName>
    </recommendedName>
</protein>
<dbReference type="Proteomes" id="UP000265515">
    <property type="component" value="Unassembled WGS sequence"/>
</dbReference>
<evidence type="ECO:0000313" key="3">
    <source>
        <dbReference type="EMBL" id="GBG84680.1"/>
    </source>
</evidence>
<dbReference type="PROSITE" id="PS50164">
    <property type="entry name" value="GIY_YIG"/>
    <property type="match status" value="1"/>
</dbReference>
<feature type="compositionally biased region" description="Basic residues" evidence="1">
    <location>
        <begin position="75"/>
        <end position="99"/>
    </location>
</feature>
<evidence type="ECO:0000256" key="1">
    <source>
        <dbReference type="SAM" id="MobiDB-lite"/>
    </source>
</evidence>
<dbReference type="SUPFAM" id="SSF82771">
    <property type="entry name" value="GIY-YIG endonuclease"/>
    <property type="match status" value="1"/>
</dbReference>
<evidence type="ECO:0000313" key="4">
    <source>
        <dbReference type="Proteomes" id="UP000265515"/>
    </source>
</evidence>
<dbReference type="AlphaFoldDB" id="A0A388LQR4"/>
<dbReference type="EMBL" id="BFEA01000486">
    <property type="protein sequence ID" value="GBG84680.1"/>
    <property type="molecule type" value="Genomic_DNA"/>
</dbReference>
<feature type="domain" description="GIY-YIG" evidence="2">
    <location>
        <begin position="1"/>
        <end position="71"/>
    </location>
</feature>
<dbReference type="InterPro" id="IPR035901">
    <property type="entry name" value="GIY-YIG_endonuc_sf"/>
</dbReference>